<evidence type="ECO:0000313" key="2">
    <source>
        <dbReference type="EMBL" id="EEB33217.1"/>
    </source>
</evidence>
<evidence type="ECO:0000256" key="1">
    <source>
        <dbReference type="SAM" id="MobiDB-lite"/>
    </source>
</evidence>
<dbReference type="HOGENOM" id="CLU_3006825_0_0_7"/>
<reference evidence="2 3" key="1">
    <citation type="submission" date="2008-10" db="EMBL/GenBank/DDBJ databases">
        <title>Draft genome sequence of Desulvovibrio piger (ATCC 29098).</title>
        <authorList>
            <person name="Sudarsanam P."/>
            <person name="Ley R."/>
            <person name="Guruge J."/>
            <person name="Turnbaugh P.J."/>
            <person name="Mahowald M."/>
            <person name="Liep D."/>
            <person name="Gordon J."/>
        </authorList>
    </citation>
    <scope>NUCLEOTIDE SEQUENCE [LARGE SCALE GENOMIC DNA]</scope>
    <source>
        <strain evidence="2 3">ATCC 29098</strain>
    </source>
</reference>
<dbReference type="EMBL" id="ABXU01000058">
    <property type="protein sequence ID" value="EEB33217.1"/>
    <property type="molecule type" value="Genomic_DNA"/>
</dbReference>
<evidence type="ECO:0000313" key="3">
    <source>
        <dbReference type="Proteomes" id="UP000003676"/>
    </source>
</evidence>
<proteinExistence type="predicted"/>
<reference evidence="2 3" key="2">
    <citation type="submission" date="2008-10" db="EMBL/GenBank/DDBJ databases">
        <authorList>
            <person name="Fulton L."/>
            <person name="Clifton S."/>
            <person name="Fulton B."/>
            <person name="Xu J."/>
            <person name="Minx P."/>
            <person name="Pepin K.H."/>
            <person name="Johnson M."/>
            <person name="Bhonagiri V."/>
            <person name="Nash W.E."/>
            <person name="Mardis E.R."/>
            <person name="Wilson R.K."/>
        </authorList>
    </citation>
    <scope>NUCLEOTIDE SEQUENCE [LARGE SCALE GENOMIC DNA]</scope>
    <source>
        <strain evidence="2 3">ATCC 29098</strain>
    </source>
</reference>
<dbReference type="AlphaFoldDB" id="B6WUQ3"/>
<dbReference type="Proteomes" id="UP000003676">
    <property type="component" value="Unassembled WGS sequence"/>
</dbReference>
<organism evidence="2 3">
    <name type="scientific">Desulfovibrio piger ATCC 29098</name>
    <dbReference type="NCBI Taxonomy" id="411464"/>
    <lineage>
        <taxon>Bacteria</taxon>
        <taxon>Pseudomonadati</taxon>
        <taxon>Thermodesulfobacteriota</taxon>
        <taxon>Desulfovibrionia</taxon>
        <taxon>Desulfovibrionales</taxon>
        <taxon>Desulfovibrionaceae</taxon>
        <taxon>Desulfovibrio</taxon>
    </lineage>
</organism>
<accession>B6WUQ3</accession>
<protein>
    <submittedName>
        <fullName evidence="2">Uncharacterized protein</fullName>
    </submittedName>
</protein>
<sequence length="56" mass="5593">MSVRGVMSIASPACAGRLCGGCARGQAGGKVFDRPQDTYRGIGSQAGAKKKPGKPG</sequence>
<gene>
    <name evidence="2" type="ORF">DESPIG_01814</name>
</gene>
<feature type="region of interest" description="Disordered" evidence="1">
    <location>
        <begin position="33"/>
        <end position="56"/>
    </location>
</feature>
<comment type="caution">
    <text evidence="2">The sequence shown here is derived from an EMBL/GenBank/DDBJ whole genome shotgun (WGS) entry which is preliminary data.</text>
</comment>
<name>B6WUQ3_9BACT</name>